<dbReference type="GO" id="GO:0070006">
    <property type="term" value="F:metalloaminopeptidase activity"/>
    <property type="evidence" value="ECO:0000318"/>
    <property type="project" value="GO_Central"/>
</dbReference>
<feature type="compositionally biased region" description="Polar residues" evidence="12">
    <location>
        <begin position="1"/>
        <end position="11"/>
    </location>
</feature>
<evidence type="ECO:0000256" key="7">
    <source>
        <dbReference type="ARBA" id="ARBA00022833"/>
    </source>
</evidence>
<organism evidence="14 15">
    <name type="scientific">Strongylocentrotus purpuratus</name>
    <name type="common">Purple sea urchin</name>
    <dbReference type="NCBI Taxonomy" id="7668"/>
    <lineage>
        <taxon>Eukaryota</taxon>
        <taxon>Metazoa</taxon>
        <taxon>Echinodermata</taxon>
        <taxon>Eleutherozoa</taxon>
        <taxon>Echinozoa</taxon>
        <taxon>Echinoidea</taxon>
        <taxon>Euechinoidea</taxon>
        <taxon>Echinacea</taxon>
        <taxon>Camarodonta</taxon>
        <taxon>Echinidea</taxon>
        <taxon>Strongylocentrotidae</taxon>
        <taxon>Strongylocentrotus</taxon>
    </lineage>
</organism>
<protein>
    <recommendedName>
        <fullName evidence="13">Peptidase M1 leukotriene A4 hydrolase/aminopeptidase C-terminal domain-containing protein</fullName>
    </recommendedName>
</protein>
<evidence type="ECO:0000256" key="10">
    <source>
        <dbReference type="PIRSR" id="PIRSR634015-2"/>
    </source>
</evidence>
<feature type="binding site" evidence="10">
    <location>
        <begin position="157"/>
        <end position="159"/>
    </location>
    <ligand>
        <name>a peptide</name>
        <dbReference type="ChEBI" id="CHEBI:60466"/>
    </ligand>
</feature>
<keyword evidence="4" id="KW-0645">Protease</keyword>
<accession>A0A7M7PNR9</accession>
<dbReference type="EnsemblMetazoa" id="XM_030997070">
    <property type="protein sequence ID" value="XP_030852930"/>
    <property type="gene ID" value="LOC115929028"/>
</dbReference>
<evidence type="ECO:0000256" key="8">
    <source>
        <dbReference type="ARBA" id="ARBA00023049"/>
    </source>
</evidence>
<dbReference type="OrthoDB" id="79562at2759"/>
<dbReference type="GO" id="GO:0006508">
    <property type="term" value="P:proteolysis"/>
    <property type="evidence" value="ECO:0000318"/>
    <property type="project" value="GO_Central"/>
</dbReference>
<dbReference type="AlphaFoldDB" id="A0A7M7PNR9"/>
<feature type="active site" description="Proton donor" evidence="9">
    <location>
        <position position="403"/>
    </location>
</feature>
<dbReference type="PANTHER" id="PTHR45726:SF3">
    <property type="entry name" value="LEUKOTRIENE A-4 HYDROLASE"/>
    <property type="match status" value="1"/>
</dbReference>
<evidence type="ECO:0000256" key="11">
    <source>
        <dbReference type="PIRSR" id="PIRSR634015-3"/>
    </source>
</evidence>
<evidence type="ECO:0000256" key="5">
    <source>
        <dbReference type="ARBA" id="ARBA00022723"/>
    </source>
</evidence>
<comment type="similarity">
    <text evidence="2">Belongs to the peptidase M1 family.</text>
</comment>
<dbReference type="CDD" id="cd09599">
    <property type="entry name" value="M1_LTA4H"/>
    <property type="match status" value="1"/>
</dbReference>
<feature type="region of interest" description="Disordered" evidence="12">
    <location>
        <begin position="1"/>
        <end position="31"/>
    </location>
</feature>
<dbReference type="InParanoid" id="A0A7M7PNR9"/>
<reference evidence="15" key="1">
    <citation type="submission" date="2015-02" db="EMBL/GenBank/DDBJ databases">
        <title>Genome sequencing for Strongylocentrotus purpuratus.</title>
        <authorList>
            <person name="Murali S."/>
            <person name="Liu Y."/>
            <person name="Vee V."/>
            <person name="English A."/>
            <person name="Wang M."/>
            <person name="Skinner E."/>
            <person name="Han Y."/>
            <person name="Muzny D.M."/>
            <person name="Worley K.C."/>
            <person name="Gibbs R.A."/>
        </authorList>
    </citation>
    <scope>NUCLEOTIDE SEQUENCE</scope>
</reference>
<keyword evidence="3" id="KW-0963">Cytoplasm</keyword>
<evidence type="ECO:0000313" key="14">
    <source>
        <dbReference type="EnsemblMetazoa" id="XP_030852930"/>
    </source>
</evidence>
<evidence type="ECO:0000256" key="9">
    <source>
        <dbReference type="PIRSR" id="PIRSR634015-1"/>
    </source>
</evidence>
<evidence type="ECO:0000313" key="15">
    <source>
        <dbReference type="Proteomes" id="UP000007110"/>
    </source>
</evidence>
<dbReference type="InterPro" id="IPR034015">
    <property type="entry name" value="M1_LTA4H"/>
</dbReference>
<dbReference type="SUPFAM" id="SSF55486">
    <property type="entry name" value="Metalloproteases ('zincins'), catalytic domain"/>
    <property type="match status" value="1"/>
</dbReference>
<evidence type="ECO:0000256" key="2">
    <source>
        <dbReference type="ARBA" id="ARBA00010136"/>
    </source>
</evidence>
<comment type="cofactor">
    <cofactor evidence="11">
        <name>Zn(2+)</name>
        <dbReference type="ChEBI" id="CHEBI:29105"/>
    </cofactor>
    <text evidence="11">Binds 1 zinc ion per subunit.</text>
</comment>
<dbReference type="FunFam" id="3.30.2010.30:FF:000001">
    <property type="entry name" value="Leukotriene A(4) hydrolase"/>
    <property type="match status" value="1"/>
</dbReference>
<proteinExistence type="inferred from homology"/>
<keyword evidence="7 11" id="KW-0862">Zinc</keyword>
<dbReference type="InterPro" id="IPR042097">
    <property type="entry name" value="Aminopeptidase_N-like_N_sf"/>
</dbReference>
<evidence type="ECO:0000256" key="4">
    <source>
        <dbReference type="ARBA" id="ARBA00022670"/>
    </source>
</evidence>
<feature type="active site" description="Proton acceptor" evidence="9">
    <location>
        <position position="315"/>
    </location>
</feature>
<evidence type="ECO:0000256" key="12">
    <source>
        <dbReference type="SAM" id="MobiDB-lite"/>
    </source>
</evidence>
<dbReference type="KEGG" id="spu:115929028"/>
<evidence type="ECO:0000259" key="13">
    <source>
        <dbReference type="SMART" id="SM01263"/>
    </source>
</evidence>
<dbReference type="FunCoup" id="A0A7M7PNR9">
    <property type="interactions" value="452"/>
</dbReference>
<reference evidence="14" key="2">
    <citation type="submission" date="2021-01" db="UniProtKB">
        <authorList>
            <consortium name="EnsemblMetazoa"/>
        </authorList>
    </citation>
    <scope>IDENTIFICATION</scope>
</reference>
<keyword evidence="6" id="KW-0378">Hydrolase</keyword>
<dbReference type="SMART" id="SM01263">
    <property type="entry name" value="Leuk-A4-hydro_C"/>
    <property type="match status" value="1"/>
</dbReference>
<dbReference type="InterPro" id="IPR014782">
    <property type="entry name" value="Peptidase_M1_dom"/>
</dbReference>
<dbReference type="RefSeq" id="XP_030852930.1">
    <property type="nucleotide sequence ID" value="XM_030997070.1"/>
</dbReference>
<dbReference type="InterPro" id="IPR016024">
    <property type="entry name" value="ARM-type_fold"/>
</dbReference>
<sequence>MSAQSDTSVAEQASKRTKQQPLHSDTTTDNTTASNFRHIKITHFHLGIKVDFSKKELAVKEVIDVKCLHKCDEVILDSHESIQISSIVDKSPPEADLQYEVKPFTGYGSALHISRPCSEVGEEFKIEITYTVGKAPGLCWLDPSQTAGKSKPYLYTQGQAVLNRSFFPCLDTPAVKSTYSATVHVPSGFAAVMSADQWGKDVSPDIFTFRMNQRIPSYLVALAVGDIASAQIGPRSNVWTEPCLLDKAQAEFSVVVEDYISTAERLFGPYVWGRYDILVMPPSFPFGGMENPCLTFVTPCLLVGDKSLTDVVMHEIAHSWFGNLVTNATWGDFWLNEGFTMFAQRCISQELLGEAYTCLEAATGRALLKQRMTFAGEDHPLNRLRVVIDKGIDPEDTYNEVPYEKGFAFVSYLASLVGGKSEFTKFLKSYCQQFKFKSVVAEDLFDAFLDFYPELQEQKITQKKGFEFDHWLNGTSWPPFVPDLSAGRTLMDPAEKLASYWLTYHKEKDNKDLSLDISEWKTYQVLHFIDQLVESEDSLPHETLKHFATTYSQIRDTHNAEIRLRWSQLTIGSDYADDLSNVKAFLIAQGKQKYTLPIYAALTKGSKRMKDFAVETFAATKDQLHVNVRKHVEKMVSVL</sequence>
<dbReference type="FunFam" id="1.10.390.10:FF:000003">
    <property type="entry name" value="Leukotriene A(4) hydrolase"/>
    <property type="match status" value="1"/>
</dbReference>
<feature type="binding site" evidence="11">
    <location>
        <position position="337"/>
    </location>
    <ligand>
        <name>Zn(2+)</name>
        <dbReference type="ChEBI" id="CHEBI:29105"/>
        <note>catalytic</note>
    </ligand>
</feature>
<name>A0A7M7PNR9_STRPU</name>
<feature type="binding site" evidence="10">
    <location>
        <begin position="285"/>
        <end position="290"/>
    </location>
    <ligand>
        <name>a peptide</name>
        <dbReference type="ChEBI" id="CHEBI:60466"/>
    </ligand>
</feature>
<dbReference type="InterPro" id="IPR038502">
    <property type="entry name" value="M1_LTA-4_hydro/amino_C_sf"/>
</dbReference>
<dbReference type="GeneID" id="115929028"/>
<dbReference type="InterPro" id="IPR049980">
    <property type="entry name" value="LTA4H_cat"/>
</dbReference>
<dbReference type="InterPro" id="IPR001930">
    <property type="entry name" value="Peptidase_M1"/>
</dbReference>
<dbReference type="Pfam" id="PF01433">
    <property type="entry name" value="Peptidase_M1"/>
    <property type="match status" value="1"/>
</dbReference>
<dbReference type="GO" id="GO:0008270">
    <property type="term" value="F:zinc ion binding"/>
    <property type="evidence" value="ECO:0007669"/>
    <property type="project" value="InterPro"/>
</dbReference>
<dbReference type="InterPro" id="IPR045357">
    <property type="entry name" value="Aminopeptidase_N-like_N"/>
</dbReference>
<dbReference type="PANTHER" id="PTHR45726">
    <property type="entry name" value="LEUKOTRIENE A-4 HYDROLASE"/>
    <property type="match status" value="1"/>
</dbReference>
<evidence type="ECO:0000256" key="1">
    <source>
        <dbReference type="ARBA" id="ARBA00004496"/>
    </source>
</evidence>
<dbReference type="Pfam" id="PF17900">
    <property type="entry name" value="Peptidase_M1_N"/>
    <property type="match status" value="1"/>
</dbReference>
<keyword evidence="15" id="KW-1185">Reference proteome</keyword>
<dbReference type="Gene3D" id="1.25.40.320">
    <property type="entry name" value="Peptidase M1, leukotriene A4 hydrolase/aminopeptidase C-terminal domain"/>
    <property type="match status" value="1"/>
</dbReference>
<dbReference type="Proteomes" id="UP000007110">
    <property type="component" value="Unassembled WGS sequence"/>
</dbReference>
<dbReference type="GO" id="GO:0005737">
    <property type="term" value="C:cytoplasm"/>
    <property type="evidence" value="ECO:0007669"/>
    <property type="project" value="UniProtKB-SubCell"/>
</dbReference>
<dbReference type="Pfam" id="PF09127">
    <property type="entry name" value="Leuk-A4-hydro_C"/>
    <property type="match status" value="1"/>
</dbReference>
<dbReference type="InterPro" id="IPR027268">
    <property type="entry name" value="Peptidase_M4/M1_CTD_sf"/>
</dbReference>
<dbReference type="SUPFAM" id="SSF63737">
    <property type="entry name" value="Leukotriene A4 hydrolase N-terminal domain"/>
    <property type="match status" value="1"/>
</dbReference>
<feature type="binding site" evidence="11">
    <location>
        <position position="318"/>
    </location>
    <ligand>
        <name>Zn(2+)</name>
        <dbReference type="ChEBI" id="CHEBI:29105"/>
        <note>catalytic</note>
    </ligand>
</feature>
<keyword evidence="5 11" id="KW-0479">Metal-binding</keyword>
<feature type="binding site" evidence="10">
    <location>
        <begin position="591"/>
        <end position="593"/>
    </location>
    <ligand>
        <name>a peptide</name>
        <dbReference type="ChEBI" id="CHEBI:60466"/>
    </ligand>
</feature>
<dbReference type="OMA" id="EYHISLD"/>
<evidence type="ECO:0000256" key="6">
    <source>
        <dbReference type="ARBA" id="ARBA00022801"/>
    </source>
</evidence>
<dbReference type="SUPFAM" id="SSF48371">
    <property type="entry name" value="ARM repeat"/>
    <property type="match status" value="1"/>
</dbReference>
<dbReference type="Gene3D" id="3.30.2010.30">
    <property type="match status" value="1"/>
</dbReference>
<feature type="domain" description="Peptidase M1 leukotriene A4 hydrolase/aminopeptidase C-terminal" evidence="13">
    <location>
        <begin position="489"/>
        <end position="636"/>
    </location>
</feature>
<feature type="binding site" evidence="11">
    <location>
        <position position="314"/>
    </location>
    <ligand>
        <name>Zn(2+)</name>
        <dbReference type="ChEBI" id="CHEBI:29105"/>
        <note>catalytic</note>
    </ligand>
</feature>
<comment type="subcellular location">
    <subcellularLocation>
        <location evidence="1">Cytoplasm</location>
    </subcellularLocation>
</comment>
<dbReference type="InterPro" id="IPR015211">
    <property type="entry name" value="Peptidase_M1_C"/>
</dbReference>
<keyword evidence="8" id="KW-0482">Metalloprotease</keyword>
<evidence type="ECO:0000256" key="3">
    <source>
        <dbReference type="ARBA" id="ARBA00022490"/>
    </source>
</evidence>
<dbReference type="Gene3D" id="2.60.40.1730">
    <property type="entry name" value="tricorn interacting facor f3 domain"/>
    <property type="match status" value="1"/>
</dbReference>
<dbReference type="Gene3D" id="1.10.390.10">
    <property type="entry name" value="Neutral Protease Domain 2"/>
    <property type="match status" value="1"/>
</dbReference>
<dbReference type="PRINTS" id="PR00756">
    <property type="entry name" value="ALADIPTASE"/>
</dbReference>